<dbReference type="OrthoDB" id="8482296at2"/>
<accession>A0A1H6JP20</accession>
<protein>
    <submittedName>
        <fullName evidence="1">Uncharacterized protein</fullName>
    </submittedName>
</protein>
<reference evidence="2" key="1">
    <citation type="submission" date="2016-10" db="EMBL/GenBank/DDBJ databases">
        <authorList>
            <person name="Varghese N."/>
            <person name="Submissions S."/>
        </authorList>
    </citation>
    <scope>NUCLEOTIDE SEQUENCE [LARGE SCALE GENOMIC DNA]</scope>
    <source>
        <strain evidence="2">DSM 13234</strain>
    </source>
</reference>
<name>A0A1H6JP20_MAGFU</name>
<evidence type="ECO:0000313" key="1">
    <source>
        <dbReference type="EMBL" id="SEH62620.1"/>
    </source>
</evidence>
<dbReference type="EMBL" id="FNWO01000018">
    <property type="protein sequence ID" value="SEH62620.1"/>
    <property type="molecule type" value="Genomic_DNA"/>
</dbReference>
<gene>
    <name evidence="1" type="ORF">SAMN04244559_03217</name>
</gene>
<keyword evidence="2" id="KW-1185">Reference proteome</keyword>
<organism evidence="1 2">
    <name type="scientific">Magnetospirillum fulvum</name>
    <name type="common">Rhodospirillum fulvum</name>
    <dbReference type="NCBI Taxonomy" id="1082"/>
    <lineage>
        <taxon>Bacteria</taxon>
        <taxon>Pseudomonadati</taxon>
        <taxon>Pseudomonadota</taxon>
        <taxon>Alphaproteobacteria</taxon>
        <taxon>Rhodospirillales</taxon>
        <taxon>Rhodospirillaceae</taxon>
        <taxon>Magnetospirillum</taxon>
    </lineage>
</organism>
<dbReference type="RefSeq" id="WP_139305635.1">
    <property type="nucleotide sequence ID" value="NZ_FNWO01000018.1"/>
</dbReference>
<dbReference type="AlphaFoldDB" id="A0A1H6JP20"/>
<sequence>MAEYGHDFFGDVQSIDFFINLAKEDILDIDKKIKEIDFDLYKRTPEYALEQKKINEIKKSENDNIINSEKLEFSKKISDINHSYESLYTSISDAIKDDSKTWVFNKYKINSLSSPIDLSVSKFGGENFHFIKAYYTYNGNLTGYARFAFRIKSRFSPSNQAAGPACIIYHDAEDNCRSPGSPDIVATERRYIKEYPKSAKEAEKEIKKRSAVECRVIQGENLFEAESPFRRPFKNALCGE</sequence>
<proteinExistence type="predicted"/>
<evidence type="ECO:0000313" key="2">
    <source>
        <dbReference type="Proteomes" id="UP000182983"/>
    </source>
</evidence>
<dbReference type="Proteomes" id="UP000182983">
    <property type="component" value="Unassembled WGS sequence"/>
</dbReference>